<accession>A0AAW0LQY1</accession>
<dbReference type="InterPro" id="IPR035669">
    <property type="entry name" value="SGNH_plant_lipase-like"/>
</dbReference>
<evidence type="ECO:0000256" key="2">
    <source>
        <dbReference type="ARBA" id="ARBA00022729"/>
    </source>
</evidence>
<organism evidence="5 6">
    <name type="scientific">Quercus suber</name>
    <name type="common">Cork oak</name>
    <dbReference type="NCBI Taxonomy" id="58331"/>
    <lineage>
        <taxon>Eukaryota</taxon>
        <taxon>Viridiplantae</taxon>
        <taxon>Streptophyta</taxon>
        <taxon>Embryophyta</taxon>
        <taxon>Tracheophyta</taxon>
        <taxon>Spermatophyta</taxon>
        <taxon>Magnoliopsida</taxon>
        <taxon>eudicotyledons</taxon>
        <taxon>Gunneridae</taxon>
        <taxon>Pentapetalae</taxon>
        <taxon>rosids</taxon>
        <taxon>fabids</taxon>
        <taxon>Fagales</taxon>
        <taxon>Fagaceae</taxon>
        <taxon>Quercus</taxon>
    </lineage>
</organism>
<dbReference type="SUPFAM" id="SSF52266">
    <property type="entry name" value="SGNH hydrolase"/>
    <property type="match status" value="1"/>
</dbReference>
<keyword evidence="4" id="KW-0325">Glycoprotein</keyword>
<evidence type="ECO:0000313" key="5">
    <source>
        <dbReference type="EMBL" id="KAK7852868.1"/>
    </source>
</evidence>
<proteinExistence type="inferred from homology"/>
<dbReference type="Gene3D" id="3.40.50.1110">
    <property type="entry name" value="SGNH hydrolase"/>
    <property type="match status" value="2"/>
</dbReference>
<dbReference type="InterPro" id="IPR001087">
    <property type="entry name" value="GDSL"/>
</dbReference>
<dbReference type="PANTHER" id="PTHR22835:SF517">
    <property type="entry name" value="GDSL-LIKE LIPASE_ACYLHYDROLASE FAMILY PROTEIN, EXPRESSED"/>
    <property type="match status" value="1"/>
</dbReference>
<name>A0AAW0LQY1_QUESU</name>
<keyword evidence="3" id="KW-0378">Hydrolase</keyword>
<evidence type="ECO:0000313" key="6">
    <source>
        <dbReference type="Proteomes" id="UP000237347"/>
    </source>
</evidence>
<evidence type="ECO:0000256" key="1">
    <source>
        <dbReference type="ARBA" id="ARBA00008668"/>
    </source>
</evidence>
<dbReference type="GO" id="GO:0016788">
    <property type="term" value="F:hydrolase activity, acting on ester bonds"/>
    <property type="evidence" value="ECO:0007669"/>
    <property type="project" value="InterPro"/>
</dbReference>
<comment type="similarity">
    <text evidence="1">Belongs to the 'GDSL' lipolytic enzyme family.</text>
</comment>
<dbReference type="AlphaFoldDB" id="A0AAW0LQY1"/>
<comment type="caution">
    <text evidence="5">The sequence shown here is derived from an EMBL/GenBank/DDBJ whole genome shotgun (WGS) entry which is preliminary data.</text>
</comment>
<evidence type="ECO:0000256" key="3">
    <source>
        <dbReference type="ARBA" id="ARBA00022801"/>
    </source>
</evidence>
<dbReference type="InterPro" id="IPR036514">
    <property type="entry name" value="SGNH_hydro_sf"/>
</dbReference>
<reference evidence="5 6" key="1">
    <citation type="journal article" date="2018" name="Sci. Data">
        <title>The draft genome sequence of cork oak.</title>
        <authorList>
            <person name="Ramos A.M."/>
            <person name="Usie A."/>
            <person name="Barbosa P."/>
            <person name="Barros P.M."/>
            <person name="Capote T."/>
            <person name="Chaves I."/>
            <person name="Simoes F."/>
            <person name="Abreu I."/>
            <person name="Carrasquinho I."/>
            <person name="Faro C."/>
            <person name="Guimaraes J.B."/>
            <person name="Mendonca D."/>
            <person name="Nobrega F."/>
            <person name="Rodrigues L."/>
            <person name="Saibo N.J.M."/>
            <person name="Varela M.C."/>
            <person name="Egas C."/>
            <person name="Matos J."/>
            <person name="Miguel C.M."/>
            <person name="Oliveira M.M."/>
            <person name="Ricardo C.P."/>
            <person name="Goncalves S."/>
        </authorList>
    </citation>
    <scope>NUCLEOTIDE SEQUENCE [LARGE SCALE GENOMIC DNA]</scope>
    <source>
        <strain evidence="6">cv. HL8</strain>
    </source>
</reference>
<keyword evidence="2" id="KW-0732">Signal</keyword>
<keyword evidence="6" id="KW-1185">Reference proteome</keyword>
<dbReference type="CDD" id="cd01837">
    <property type="entry name" value="SGNH_plant_lipase_like"/>
    <property type="match status" value="1"/>
</dbReference>
<evidence type="ECO:0000256" key="4">
    <source>
        <dbReference type="ARBA" id="ARBA00023180"/>
    </source>
</evidence>
<dbReference type="PANTHER" id="PTHR22835">
    <property type="entry name" value="ZINC FINGER FYVE DOMAIN CONTAINING PROTEIN"/>
    <property type="match status" value="1"/>
</dbReference>
<protein>
    <submittedName>
        <fullName evidence="5">Acetylajmalan esterase</fullName>
    </submittedName>
</protein>
<sequence>MSNTMAVFSLIFTLSTTFSLLLLLLLLPHCIDAQPLKVCKFDAIYQLGDSLSDTGNLIREVPTSTCARLPYGQNFVNNATGRCSNGMLMIDYFAQAAGLPFLHPYLDRDTSVNGSHGENFAVAGAAALPTEVLVKKNISVVATNSSLNVQLDWMSTYFNGICLNAEDCAEKLKTALFMVGEIGGNDFNFALVQGKPIEELRNLVPEVVIAIKDAVTRIIGYGATRVVVPGNFPIGCLPIFLTALQTNNSTAYDEFHCLKGMNDFAIYYNDQLKQALEGLRKENPKVAVAYGDYYNAFQSVYRNASLLGFDIESLQKACCGAGGLRKENPKVAVAYGDYYNAFQSVYRNASLLGFDIESLQKACCGAGGDYDFTLRKGCGDPDVPVCPNPDKRIIWDGVHLTQQAYKYISDWLIRDILPDLHC</sequence>
<dbReference type="EMBL" id="PKMF04000071">
    <property type="protein sequence ID" value="KAK7852868.1"/>
    <property type="molecule type" value="Genomic_DNA"/>
</dbReference>
<dbReference type="Proteomes" id="UP000237347">
    <property type="component" value="Unassembled WGS sequence"/>
</dbReference>
<gene>
    <name evidence="5" type="primary">AAE_0</name>
    <name evidence="5" type="ORF">CFP56_037729</name>
</gene>
<dbReference type="Pfam" id="PF00657">
    <property type="entry name" value="Lipase_GDSL"/>
    <property type="match status" value="1"/>
</dbReference>